<accession>A0ACC1RIP9</accession>
<dbReference type="EMBL" id="JANHOG010002932">
    <property type="protein sequence ID" value="KAJ3518682.1"/>
    <property type="molecule type" value="Genomic_DNA"/>
</dbReference>
<evidence type="ECO:0000313" key="1">
    <source>
        <dbReference type="EMBL" id="KAJ3518682.1"/>
    </source>
</evidence>
<protein>
    <submittedName>
        <fullName evidence="1">Uncharacterized protein</fullName>
    </submittedName>
</protein>
<comment type="caution">
    <text evidence="1">The sequence shown here is derived from an EMBL/GenBank/DDBJ whole genome shotgun (WGS) entry which is preliminary data.</text>
</comment>
<name>A0ACC1RIP9_9APHY</name>
<proteinExistence type="predicted"/>
<sequence>MSDLRPRLSKLIGTLRNPNFVDYPSYDALDEERSTCLLDVCFARSRRNLECREMCAGDKERHKLTTRCRRRLQYAQRVCLWFKTQPVRLVELPDDHRGLWRLGCPVKSVGWFNQHRRVLSRSRQKVQVEAKVLARSKTLSFSTWKIRLSPGIVAFAFRISRRFAFKFVSSTYLPITPTAAEFPRCCAITPTATIVTSVHRVSGLVGDTMLKGAHIRLPLGKSYLRVPGRVKQLRAPPPPLSRYEVVIHKLPYLSIISSLSFRDAPSCLQQSVPISPSFDRLTTATNIHGHIQLPKYGTFVLNVYVLHMLATCISHNCAIKLASSIRAP</sequence>
<reference evidence="1" key="1">
    <citation type="submission" date="2022-07" db="EMBL/GenBank/DDBJ databases">
        <title>Genome Sequence of Phlebia brevispora.</title>
        <authorList>
            <person name="Buettner E."/>
        </authorList>
    </citation>
    <scope>NUCLEOTIDE SEQUENCE</scope>
    <source>
        <strain evidence="1">MPL23</strain>
    </source>
</reference>
<evidence type="ECO:0000313" key="2">
    <source>
        <dbReference type="Proteomes" id="UP001148662"/>
    </source>
</evidence>
<organism evidence="1 2">
    <name type="scientific">Phlebia brevispora</name>
    <dbReference type="NCBI Taxonomy" id="194682"/>
    <lineage>
        <taxon>Eukaryota</taxon>
        <taxon>Fungi</taxon>
        <taxon>Dikarya</taxon>
        <taxon>Basidiomycota</taxon>
        <taxon>Agaricomycotina</taxon>
        <taxon>Agaricomycetes</taxon>
        <taxon>Polyporales</taxon>
        <taxon>Meruliaceae</taxon>
        <taxon>Phlebia</taxon>
    </lineage>
</organism>
<gene>
    <name evidence="1" type="ORF">NM688_g9405</name>
</gene>
<keyword evidence="2" id="KW-1185">Reference proteome</keyword>
<dbReference type="Proteomes" id="UP001148662">
    <property type="component" value="Unassembled WGS sequence"/>
</dbReference>